<dbReference type="EMBL" id="BNBD01000016">
    <property type="protein sequence ID" value="GHF67364.1"/>
    <property type="molecule type" value="Genomic_DNA"/>
</dbReference>
<reference evidence="1" key="2">
    <citation type="submission" date="2020-09" db="EMBL/GenBank/DDBJ databases">
        <authorList>
            <person name="Sun Q."/>
            <person name="Ohkuma M."/>
        </authorList>
    </citation>
    <scope>NUCLEOTIDE SEQUENCE</scope>
    <source>
        <strain evidence="1">JCM 4059</strain>
    </source>
</reference>
<dbReference type="Proteomes" id="UP000638313">
    <property type="component" value="Unassembled WGS sequence"/>
</dbReference>
<evidence type="ECO:0000313" key="1">
    <source>
        <dbReference type="EMBL" id="GHF67364.1"/>
    </source>
</evidence>
<comment type="caution">
    <text evidence="1">The sequence shown here is derived from an EMBL/GenBank/DDBJ whole genome shotgun (WGS) entry which is preliminary data.</text>
</comment>
<sequence length="72" mass="7277">MCGITGLTAAAGDAGAPLGPYLDGAAVARLTGRTTAGSSLSELERILVESTVRLDAWLRAYGVELTGVEGAR</sequence>
<organism evidence="1 2">
    <name type="scientific">Streptomyces mashuensis</name>
    <dbReference type="NCBI Taxonomy" id="33904"/>
    <lineage>
        <taxon>Bacteria</taxon>
        <taxon>Bacillati</taxon>
        <taxon>Actinomycetota</taxon>
        <taxon>Actinomycetes</taxon>
        <taxon>Kitasatosporales</taxon>
        <taxon>Streptomycetaceae</taxon>
        <taxon>Streptomyces</taxon>
    </lineage>
</organism>
<evidence type="ECO:0000313" key="2">
    <source>
        <dbReference type="Proteomes" id="UP000638313"/>
    </source>
</evidence>
<proteinExistence type="predicted"/>
<gene>
    <name evidence="1" type="ORF">GCM10010218_56060</name>
</gene>
<reference evidence="1" key="1">
    <citation type="journal article" date="2014" name="Int. J. Syst. Evol. Microbiol.">
        <title>Complete genome sequence of Corynebacterium casei LMG S-19264T (=DSM 44701T), isolated from a smear-ripened cheese.</title>
        <authorList>
            <consortium name="US DOE Joint Genome Institute (JGI-PGF)"/>
            <person name="Walter F."/>
            <person name="Albersmeier A."/>
            <person name="Kalinowski J."/>
            <person name="Ruckert C."/>
        </authorList>
    </citation>
    <scope>NUCLEOTIDE SEQUENCE</scope>
    <source>
        <strain evidence="1">JCM 4059</strain>
    </source>
</reference>
<accession>A0A919B870</accession>
<keyword evidence="2" id="KW-1185">Reference proteome</keyword>
<dbReference type="AlphaFoldDB" id="A0A919B870"/>
<protein>
    <submittedName>
        <fullName evidence="1">Uncharacterized protein</fullName>
    </submittedName>
</protein>
<dbReference type="RefSeq" id="WP_190132534.1">
    <property type="nucleotide sequence ID" value="NZ_BNBD01000016.1"/>
</dbReference>
<name>A0A919B870_9ACTN</name>